<dbReference type="GO" id="GO:1990904">
    <property type="term" value="C:ribonucleoprotein complex"/>
    <property type="evidence" value="ECO:0007669"/>
    <property type="project" value="UniProtKB-KW"/>
</dbReference>
<reference evidence="8" key="1">
    <citation type="journal article" date="2016" name="Nat. Biotechnol.">
        <title>Sequencing wild and cultivated cassava and related species reveals extensive interspecific hybridization and genetic diversity.</title>
        <authorList>
            <person name="Bredeson J.V."/>
            <person name="Lyons J.B."/>
            <person name="Prochnik S.E."/>
            <person name="Wu G.A."/>
            <person name="Ha C.M."/>
            <person name="Edsinger-Gonzales E."/>
            <person name="Grimwood J."/>
            <person name="Schmutz J."/>
            <person name="Rabbi I.Y."/>
            <person name="Egesi C."/>
            <person name="Nauluvula P."/>
            <person name="Lebot V."/>
            <person name="Ndunguru J."/>
            <person name="Mkamilo G."/>
            <person name="Bart R.S."/>
            <person name="Setter T.L."/>
            <person name="Gleadow R.M."/>
            <person name="Kulakow P."/>
            <person name="Ferguson M.E."/>
            <person name="Rounsley S."/>
            <person name="Rokhsar D.S."/>
        </authorList>
    </citation>
    <scope>NUCLEOTIDE SEQUENCE [LARGE SCALE GENOMIC DNA]</scope>
    <source>
        <strain evidence="8">cv. AM560-2</strain>
    </source>
</reference>
<feature type="region of interest" description="Disordered" evidence="6">
    <location>
        <begin position="169"/>
        <end position="188"/>
    </location>
</feature>
<dbReference type="GO" id="GO:0005737">
    <property type="term" value="C:cytoplasm"/>
    <property type="evidence" value="ECO:0007669"/>
    <property type="project" value="UniProtKB-ARBA"/>
</dbReference>
<comment type="caution">
    <text evidence="7">The sequence shown here is derived from an EMBL/GenBank/DDBJ whole genome shotgun (WGS) entry which is preliminary data.</text>
</comment>
<dbReference type="SMART" id="SM01387">
    <property type="entry name" value="Ribosomal_S15"/>
    <property type="match status" value="1"/>
</dbReference>
<dbReference type="Gene3D" id="6.10.250.3130">
    <property type="match status" value="1"/>
</dbReference>
<evidence type="ECO:0000256" key="4">
    <source>
        <dbReference type="ARBA" id="ARBA00035250"/>
    </source>
</evidence>
<dbReference type="GO" id="GO:0003735">
    <property type="term" value="F:structural constituent of ribosome"/>
    <property type="evidence" value="ECO:0007669"/>
    <property type="project" value="InterPro"/>
</dbReference>
<evidence type="ECO:0000256" key="1">
    <source>
        <dbReference type="ARBA" id="ARBA00008434"/>
    </source>
</evidence>
<dbReference type="PANTHER" id="PTHR47546">
    <property type="entry name" value="S15/NS1, RNA-BINDING PROTEIN"/>
    <property type="match status" value="1"/>
</dbReference>
<dbReference type="SUPFAM" id="SSF47060">
    <property type="entry name" value="S15/NS1 RNA-binding domain"/>
    <property type="match status" value="1"/>
</dbReference>
<keyword evidence="3" id="KW-0687">Ribonucleoprotein</keyword>
<evidence type="ECO:0000313" key="8">
    <source>
        <dbReference type="Proteomes" id="UP000091857"/>
    </source>
</evidence>
<evidence type="ECO:0000256" key="5">
    <source>
        <dbReference type="ARBA" id="ARBA00035484"/>
    </source>
</evidence>
<feature type="region of interest" description="Disordered" evidence="6">
    <location>
        <begin position="23"/>
        <end position="154"/>
    </location>
</feature>
<dbReference type="InterPro" id="IPR000589">
    <property type="entry name" value="Ribosomal_uS15"/>
</dbReference>
<dbReference type="GO" id="GO:0006412">
    <property type="term" value="P:translation"/>
    <property type="evidence" value="ECO:0007669"/>
    <property type="project" value="InterPro"/>
</dbReference>
<dbReference type="EMBL" id="CM004390">
    <property type="protein sequence ID" value="OAY52732.1"/>
    <property type="molecule type" value="Genomic_DNA"/>
</dbReference>
<dbReference type="CDD" id="cd00353">
    <property type="entry name" value="Ribosomal_S15p_S13e"/>
    <property type="match status" value="1"/>
</dbReference>
<evidence type="ECO:0000256" key="3">
    <source>
        <dbReference type="ARBA" id="ARBA00023274"/>
    </source>
</evidence>
<feature type="compositionally biased region" description="Low complexity" evidence="6">
    <location>
        <begin position="23"/>
        <end position="35"/>
    </location>
</feature>
<dbReference type="Gramene" id="Manes.04G106400.1.v8.1">
    <property type="protein sequence ID" value="Manes.04G106400.1.v8.1.CDS"/>
    <property type="gene ID" value="Manes.04G106400.v8.1"/>
</dbReference>
<dbReference type="AlphaFoldDB" id="A0A2C9W2S9"/>
<evidence type="ECO:0000313" key="7">
    <source>
        <dbReference type="EMBL" id="OAY52732.1"/>
    </source>
</evidence>
<evidence type="ECO:0000256" key="6">
    <source>
        <dbReference type="SAM" id="MobiDB-lite"/>
    </source>
</evidence>
<dbReference type="STRING" id="3983.A0A2C9W2S9"/>
<dbReference type="Gene3D" id="1.10.287.10">
    <property type="entry name" value="S15/NS1, RNA-binding"/>
    <property type="match status" value="1"/>
</dbReference>
<accession>A0A2C9W2S9</accession>
<dbReference type="GO" id="GO:0005840">
    <property type="term" value="C:ribosome"/>
    <property type="evidence" value="ECO:0007669"/>
    <property type="project" value="UniProtKB-KW"/>
</dbReference>
<evidence type="ECO:0000256" key="2">
    <source>
        <dbReference type="ARBA" id="ARBA00022980"/>
    </source>
</evidence>
<protein>
    <recommendedName>
        <fullName evidence="4">Small ribosomal subunit protein uS15c</fullName>
    </recommendedName>
    <alternativeName>
        <fullName evidence="5">30S ribosomal protein S15, chloroplastic</fullName>
    </alternativeName>
</protein>
<proteinExistence type="inferred from homology"/>
<name>A0A2C9W2S9_MANES</name>
<dbReference type="OrthoDB" id="441444at2759"/>
<dbReference type="Pfam" id="PF00312">
    <property type="entry name" value="Ribosomal_S15"/>
    <property type="match status" value="1"/>
</dbReference>
<feature type="compositionally biased region" description="Low complexity" evidence="6">
    <location>
        <begin position="81"/>
        <end position="91"/>
    </location>
</feature>
<sequence length="480" mass="54874">MALSVARPRHRSLTNPFLIHLFSTSSSSSSSTPPTDQFADQDATNSHSLHSQPPPPPQQQQQQQQPSFSSYFTDVKASLKQQPQNPQSQDQINRPNLPPLRGHSNVNPSFSRPQGKIVSLEEIRKNLAEFRRRSSVPPPTEPKTSGPEQQQPQQLLSFQELYKRNMMRKSEDAHGSTEFSPINNQKPISGDLSFEVIRESLRLMKSKAPTNTGKRSEDAMSFSALKDRLKLKPMDKNESTNSTVIGGSQGLPLGDFEKEDASVKEGMSTEFVKMYSYGELGQKLRILRPEVKEGEKGWFSLEELNERLRKLREMEEKEAESRIGGKIMKDVKQSLVRLKQLDEEKTRKISIQRLNLLGQWGTTPKYMLHPPKEDLVEKYFHPDNMSSAEKLKIELAKVREEFKMSESDCGSSRVQVALLTTKIKHLSSVLHKKDKHSRKGLLAMVQRRKKLLKYLRRTDWDSYCLVLSKLGLRDNPDFKH</sequence>
<dbReference type="InterPro" id="IPR009068">
    <property type="entry name" value="uS15_NS1_RNA-bd_sf"/>
</dbReference>
<keyword evidence="2" id="KW-0689">Ribosomal protein</keyword>
<keyword evidence="8" id="KW-1185">Reference proteome</keyword>
<feature type="compositionally biased region" description="Basic and acidic residues" evidence="6">
    <location>
        <begin position="119"/>
        <end position="132"/>
    </location>
</feature>
<comment type="similarity">
    <text evidence="1">Belongs to the universal ribosomal protein uS15 family.</text>
</comment>
<organism evidence="7 8">
    <name type="scientific">Manihot esculenta</name>
    <name type="common">Cassava</name>
    <name type="synonym">Jatropha manihot</name>
    <dbReference type="NCBI Taxonomy" id="3983"/>
    <lineage>
        <taxon>Eukaryota</taxon>
        <taxon>Viridiplantae</taxon>
        <taxon>Streptophyta</taxon>
        <taxon>Embryophyta</taxon>
        <taxon>Tracheophyta</taxon>
        <taxon>Spermatophyta</taxon>
        <taxon>Magnoliopsida</taxon>
        <taxon>eudicotyledons</taxon>
        <taxon>Gunneridae</taxon>
        <taxon>Pentapetalae</taxon>
        <taxon>rosids</taxon>
        <taxon>fabids</taxon>
        <taxon>Malpighiales</taxon>
        <taxon>Euphorbiaceae</taxon>
        <taxon>Crotonoideae</taxon>
        <taxon>Manihoteae</taxon>
        <taxon>Manihot</taxon>
    </lineage>
</organism>
<feature type="compositionally biased region" description="Polar residues" evidence="6">
    <location>
        <begin position="42"/>
        <end position="51"/>
    </location>
</feature>
<feature type="compositionally biased region" description="Polar residues" evidence="6">
    <location>
        <begin position="177"/>
        <end position="187"/>
    </location>
</feature>
<gene>
    <name evidence="7" type="ORF">MANES_04G106400v8</name>
</gene>
<dbReference type="Proteomes" id="UP000091857">
    <property type="component" value="Chromosome 4"/>
</dbReference>
<dbReference type="InterPro" id="IPR005290">
    <property type="entry name" value="Ribosomal_uS15_bac-type"/>
</dbReference>
<dbReference type="NCBIfam" id="TIGR00952">
    <property type="entry name" value="S15_bact"/>
    <property type="match status" value="1"/>
</dbReference>
<dbReference type="PANTHER" id="PTHR47546:SF3">
    <property type="entry name" value="30S RIBOSOMAL PROTEIN S15, CHLOROPLASTIC"/>
    <property type="match status" value="1"/>
</dbReference>
<dbReference type="HAMAP" id="MF_01343_B">
    <property type="entry name" value="Ribosomal_uS15_B"/>
    <property type="match status" value="1"/>
</dbReference>